<keyword evidence="8" id="KW-1278">Translocase</keyword>
<dbReference type="KEGG" id="ssm:Spirs_0231"/>
<gene>
    <name evidence="11" type="ordered locus">Spirs_0231</name>
</gene>
<keyword evidence="4" id="KW-0762">Sugar transport</keyword>
<dbReference type="PANTHER" id="PTHR43790">
    <property type="entry name" value="CARBOHYDRATE TRANSPORT ATP-BINDING PROTEIN MG119-RELATED"/>
    <property type="match status" value="1"/>
</dbReference>
<keyword evidence="5" id="KW-0677">Repeat</keyword>
<keyword evidence="12" id="KW-1185">Reference proteome</keyword>
<dbReference type="CDD" id="cd03215">
    <property type="entry name" value="ABC_Carb_Monos_II"/>
    <property type="match status" value="1"/>
</dbReference>
<evidence type="ECO:0000256" key="8">
    <source>
        <dbReference type="ARBA" id="ARBA00022967"/>
    </source>
</evidence>
<dbReference type="HOGENOM" id="CLU_000604_92_3_12"/>
<dbReference type="InterPro" id="IPR027417">
    <property type="entry name" value="P-loop_NTPase"/>
</dbReference>
<organism evidence="11 12">
    <name type="scientific">Sediminispirochaeta smaragdinae (strain DSM 11293 / JCM 15392 / SEBR 4228)</name>
    <name type="common">Spirochaeta smaragdinae</name>
    <dbReference type="NCBI Taxonomy" id="573413"/>
    <lineage>
        <taxon>Bacteria</taxon>
        <taxon>Pseudomonadati</taxon>
        <taxon>Spirochaetota</taxon>
        <taxon>Spirochaetia</taxon>
        <taxon>Spirochaetales</taxon>
        <taxon>Spirochaetaceae</taxon>
        <taxon>Sediminispirochaeta</taxon>
    </lineage>
</organism>
<dbReference type="GO" id="GO:0016887">
    <property type="term" value="F:ATP hydrolysis activity"/>
    <property type="evidence" value="ECO:0007669"/>
    <property type="project" value="InterPro"/>
</dbReference>
<dbReference type="CDD" id="cd03216">
    <property type="entry name" value="ABC_Carb_Monos_I"/>
    <property type="match status" value="1"/>
</dbReference>
<dbReference type="GO" id="GO:0005886">
    <property type="term" value="C:plasma membrane"/>
    <property type="evidence" value="ECO:0007669"/>
    <property type="project" value="UniProtKB-SubCell"/>
</dbReference>
<dbReference type="STRING" id="573413.Spirs_0231"/>
<evidence type="ECO:0000256" key="2">
    <source>
        <dbReference type="ARBA" id="ARBA00022448"/>
    </source>
</evidence>
<evidence type="ECO:0000259" key="10">
    <source>
        <dbReference type="PROSITE" id="PS50893"/>
    </source>
</evidence>
<evidence type="ECO:0000256" key="1">
    <source>
        <dbReference type="ARBA" id="ARBA00004202"/>
    </source>
</evidence>
<dbReference type="EMBL" id="CP002116">
    <property type="protein sequence ID" value="ADK79388.1"/>
    <property type="molecule type" value="Genomic_DNA"/>
</dbReference>
<evidence type="ECO:0000256" key="4">
    <source>
        <dbReference type="ARBA" id="ARBA00022597"/>
    </source>
</evidence>
<dbReference type="OrthoDB" id="9771863at2"/>
<keyword evidence="7" id="KW-0067">ATP-binding</keyword>
<keyword evidence="3" id="KW-1003">Cell membrane</keyword>
<dbReference type="eggNOG" id="COG1129">
    <property type="taxonomic scope" value="Bacteria"/>
</dbReference>
<dbReference type="SUPFAM" id="SSF52540">
    <property type="entry name" value="P-loop containing nucleoside triphosphate hydrolases"/>
    <property type="match status" value="2"/>
</dbReference>
<dbReference type="Pfam" id="PF00005">
    <property type="entry name" value="ABC_tran"/>
    <property type="match status" value="2"/>
</dbReference>
<evidence type="ECO:0000256" key="5">
    <source>
        <dbReference type="ARBA" id="ARBA00022737"/>
    </source>
</evidence>
<keyword evidence="9" id="KW-0472">Membrane</keyword>
<dbReference type="AlphaFoldDB" id="E1RA97"/>
<proteinExistence type="predicted"/>
<dbReference type="InterPro" id="IPR050107">
    <property type="entry name" value="ABC_carbohydrate_import_ATPase"/>
</dbReference>
<feature type="domain" description="ABC transporter" evidence="10">
    <location>
        <begin position="269"/>
        <end position="511"/>
    </location>
</feature>
<protein>
    <submittedName>
        <fullName evidence="11">ABC transporter related protein</fullName>
    </submittedName>
</protein>
<dbReference type="InterPro" id="IPR017871">
    <property type="entry name" value="ABC_transporter-like_CS"/>
</dbReference>
<dbReference type="GO" id="GO:0005524">
    <property type="term" value="F:ATP binding"/>
    <property type="evidence" value="ECO:0007669"/>
    <property type="project" value="UniProtKB-KW"/>
</dbReference>
<evidence type="ECO:0000313" key="12">
    <source>
        <dbReference type="Proteomes" id="UP000002318"/>
    </source>
</evidence>
<keyword evidence="2" id="KW-0813">Transport</keyword>
<dbReference type="SMART" id="SM00382">
    <property type="entry name" value="AAA"/>
    <property type="match status" value="2"/>
</dbReference>
<comment type="subcellular location">
    <subcellularLocation>
        <location evidence="1">Cell membrane</location>
        <topology evidence="1">Peripheral membrane protein</topology>
    </subcellularLocation>
</comment>
<dbReference type="PANTHER" id="PTHR43790:SF3">
    <property type="entry name" value="D-ALLOSE IMPORT ATP-BINDING PROTEIN ALSA-RELATED"/>
    <property type="match status" value="1"/>
</dbReference>
<dbReference type="Gene3D" id="3.40.50.300">
    <property type="entry name" value="P-loop containing nucleotide triphosphate hydrolases"/>
    <property type="match status" value="2"/>
</dbReference>
<accession>E1RA97</accession>
<dbReference type="InterPro" id="IPR003439">
    <property type="entry name" value="ABC_transporter-like_ATP-bd"/>
</dbReference>
<evidence type="ECO:0000256" key="7">
    <source>
        <dbReference type="ARBA" id="ARBA00022840"/>
    </source>
</evidence>
<evidence type="ECO:0000313" key="11">
    <source>
        <dbReference type="EMBL" id="ADK79388.1"/>
    </source>
</evidence>
<dbReference type="InterPro" id="IPR003593">
    <property type="entry name" value="AAA+_ATPase"/>
</dbReference>
<evidence type="ECO:0000256" key="6">
    <source>
        <dbReference type="ARBA" id="ARBA00022741"/>
    </source>
</evidence>
<dbReference type="PROSITE" id="PS00211">
    <property type="entry name" value="ABC_TRANSPORTER_1"/>
    <property type="match status" value="1"/>
</dbReference>
<dbReference type="RefSeq" id="WP_013252852.1">
    <property type="nucleotide sequence ID" value="NC_014364.1"/>
</dbReference>
<dbReference type="FunFam" id="3.40.50.300:FF:000127">
    <property type="entry name" value="Ribose import ATP-binding protein RbsA"/>
    <property type="match status" value="1"/>
</dbReference>
<reference evidence="11 12" key="1">
    <citation type="journal article" date="2010" name="Stand. Genomic Sci.">
        <title>Complete genome sequence of Spirochaeta smaragdinae type strain (SEBR 4228).</title>
        <authorList>
            <person name="Mavromatis K."/>
            <person name="Yasawong M."/>
            <person name="Chertkov O."/>
            <person name="Lapidus A."/>
            <person name="Lucas S."/>
            <person name="Nolan M."/>
            <person name="Del Rio T.G."/>
            <person name="Tice H."/>
            <person name="Cheng J.F."/>
            <person name="Pitluck S."/>
            <person name="Liolios K."/>
            <person name="Ivanova N."/>
            <person name="Tapia R."/>
            <person name="Han C."/>
            <person name="Bruce D."/>
            <person name="Goodwin L."/>
            <person name="Pati A."/>
            <person name="Chen A."/>
            <person name="Palaniappan K."/>
            <person name="Land M."/>
            <person name="Hauser L."/>
            <person name="Chang Y.J."/>
            <person name="Jeffries C.D."/>
            <person name="Detter J.C."/>
            <person name="Rohde M."/>
            <person name="Brambilla E."/>
            <person name="Spring S."/>
            <person name="Goker M."/>
            <person name="Sikorski J."/>
            <person name="Woyke T."/>
            <person name="Bristow J."/>
            <person name="Eisen J.A."/>
            <person name="Markowitz V."/>
            <person name="Hugenholtz P."/>
            <person name="Klenk H.P."/>
            <person name="Kyrpides N.C."/>
        </authorList>
    </citation>
    <scope>NUCLEOTIDE SEQUENCE [LARGE SCALE GENOMIC DNA]</scope>
    <source>
        <strain evidence="12">DSM 11293 / JCM 15392 / SEBR 4228</strain>
    </source>
</reference>
<name>E1RA97_SEDSS</name>
<keyword evidence="6" id="KW-0547">Nucleotide-binding</keyword>
<evidence type="ECO:0000256" key="9">
    <source>
        <dbReference type="ARBA" id="ARBA00023136"/>
    </source>
</evidence>
<sequence>MAEEQSEVVLEARNITKVFPGTRALQGVDFKVYKGKINVLVGENGAGKSTLMKILAGIEEATSGTICLFDNEGTPHEVTLSSARDAAGKGIGIVHQELNLFTNLNVAENIFMNKELSRHHSLYIDHQEQVERSRTILKRLGQDIDPETLVRDLRLGQQQIVEIAKTMIDEPKILIMDEPTSSLSIQEVRVLFNVIADLKAQGVGIIYISHRLEEIREIGDYITILRDSKLVDCGLVAEMEMADIIRKMVGRDPKKFFSGQAHEAGKELLSVKHMTLPRFGGGYTFQDVSLSVCEGEILGIYGLMGAGRTELLETMMGLYDKASGEITLEGQRLDTMDTKERIEHGLVLIPEERQREGLFLNLSVEKNLTMASIARYLKLWQINVKVEMKRVAEMIKEMVIKVSSPSISINALSGGNQQKVVIGKALLTKPKVLLMDEPTRGIDVGAKSDVFEIMNKMAKGKFGIVFVSSELEEIFSMSDRIIVLSKGKITGEFDRSEATEEKIRKASEIGHGITASA</sequence>
<evidence type="ECO:0000256" key="3">
    <source>
        <dbReference type="ARBA" id="ARBA00022475"/>
    </source>
</evidence>
<feature type="domain" description="ABC transporter" evidence="10">
    <location>
        <begin position="10"/>
        <end position="252"/>
    </location>
</feature>
<dbReference type="Proteomes" id="UP000002318">
    <property type="component" value="Chromosome"/>
</dbReference>
<dbReference type="PROSITE" id="PS50893">
    <property type="entry name" value="ABC_TRANSPORTER_2"/>
    <property type="match status" value="2"/>
</dbReference>